<gene>
    <name evidence="3" type="primary">rsfS</name>
    <name evidence="3" type="ORF">ENSA7_82830</name>
</gene>
<dbReference type="GO" id="GO:0090071">
    <property type="term" value="P:negative regulation of ribosome biogenesis"/>
    <property type="evidence" value="ECO:0007669"/>
    <property type="project" value="TreeGrafter"/>
</dbReference>
<dbReference type="PANTHER" id="PTHR21043:SF0">
    <property type="entry name" value="MITOCHONDRIAL ASSEMBLY OF RIBOSOMAL LARGE SUBUNIT PROTEIN 1"/>
    <property type="match status" value="1"/>
</dbReference>
<evidence type="ECO:0000313" key="4">
    <source>
        <dbReference type="Proteomes" id="UP000238823"/>
    </source>
</evidence>
<sequence>MILRLTEVAGYTDWALLVSARSERQVQGIVDAILEAARGEGAKLIGSDGLDLYLWALLDYDDFLIHVFYHPVRRHYDLESMWSDAPRVELGLPAEVMDDSELDGLTAPDPMPSYRGDLAFGGFEDEFVDDDGDDDEAEDDPEFVDDDLFDDDPPATANADTEAGSSVNPDDDLFDT</sequence>
<feature type="region of interest" description="Disordered" evidence="2">
    <location>
        <begin position="100"/>
        <end position="176"/>
    </location>
</feature>
<dbReference type="AlphaFoldDB" id="A0A2S9XC17"/>
<evidence type="ECO:0000256" key="1">
    <source>
        <dbReference type="ARBA" id="ARBA00010574"/>
    </source>
</evidence>
<dbReference type="PANTHER" id="PTHR21043">
    <property type="entry name" value="IOJAP SUPERFAMILY ORTHOLOG"/>
    <property type="match status" value="1"/>
</dbReference>
<dbReference type="GO" id="GO:0017148">
    <property type="term" value="P:negative regulation of translation"/>
    <property type="evidence" value="ECO:0007669"/>
    <property type="project" value="TreeGrafter"/>
</dbReference>
<evidence type="ECO:0000313" key="3">
    <source>
        <dbReference type="EMBL" id="PRP90398.1"/>
    </source>
</evidence>
<evidence type="ECO:0000256" key="2">
    <source>
        <dbReference type="SAM" id="MobiDB-lite"/>
    </source>
</evidence>
<dbReference type="Pfam" id="PF02410">
    <property type="entry name" value="RsfS"/>
    <property type="match status" value="1"/>
</dbReference>
<feature type="compositionally biased region" description="Low complexity" evidence="2">
    <location>
        <begin position="154"/>
        <end position="163"/>
    </location>
</feature>
<feature type="compositionally biased region" description="Acidic residues" evidence="2">
    <location>
        <begin position="123"/>
        <end position="153"/>
    </location>
</feature>
<reference evidence="3 4" key="1">
    <citation type="submission" date="2018-03" db="EMBL/GenBank/DDBJ databases">
        <title>Draft Genome Sequences of the Obligatory Marine Myxobacteria Enhygromyxa salina SWB007.</title>
        <authorList>
            <person name="Poehlein A."/>
            <person name="Moghaddam J.A."/>
            <person name="Harms H."/>
            <person name="Alanjari M."/>
            <person name="Koenig G.M."/>
            <person name="Daniel R."/>
            <person name="Schaeberle T.F."/>
        </authorList>
    </citation>
    <scope>NUCLEOTIDE SEQUENCE [LARGE SCALE GENOMIC DNA]</scope>
    <source>
        <strain evidence="3 4">SWB007</strain>
    </source>
</reference>
<comment type="caution">
    <text evidence="3">The sequence shown here is derived from an EMBL/GenBank/DDBJ whole genome shotgun (WGS) entry which is preliminary data.</text>
</comment>
<protein>
    <submittedName>
        <fullName evidence="3">Ribosomal silencing factor RsfS</fullName>
    </submittedName>
</protein>
<dbReference type="Gene3D" id="3.30.460.10">
    <property type="entry name" value="Beta Polymerase, domain 2"/>
    <property type="match status" value="1"/>
</dbReference>
<dbReference type="SUPFAM" id="SSF81301">
    <property type="entry name" value="Nucleotidyltransferase"/>
    <property type="match status" value="1"/>
</dbReference>
<organism evidence="3 4">
    <name type="scientific">Enhygromyxa salina</name>
    <dbReference type="NCBI Taxonomy" id="215803"/>
    <lineage>
        <taxon>Bacteria</taxon>
        <taxon>Pseudomonadati</taxon>
        <taxon>Myxococcota</taxon>
        <taxon>Polyangia</taxon>
        <taxon>Nannocystales</taxon>
        <taxon>Nannocystaceae</taxon>
        <taxon>Enhygromyxa</taxon>
    </lineage>
</organism>
<dbReference type="GO" id="GO:0043023">
    <property type="term" value="F:ribosomal large subunit binding"/>
    <property type="evidence" value="ECO:0007669"/>
    <property type="project" value="TreeGrafter"/>
</dbReference>
<dbReference type="EMBL" id="PVNL01000192">
    <property type="protein sequence ID" value="PRP90398.1"/>
    <property type="molecule type" value="Genomic_DNA"/>
</dbReference>
<dbReference type="NCBIfam" id="TIGR00090">
    <property type="entry name" value="rsfS_iojap_ybeB"/>
    <property type="match status" value="1"/>
</dbReference>
<dbReference type="InterPro" id="IPR004394">
    <property type="entry name" value="Iojap/RsfS/C7orf30"/>
</dbReference>
<dbReference type="InterPro" id="IPR043519">
    <property type="entry name" value="NT_sf"/>
</dbReference>
<comment type="similarity">
    <text evidence="1">Belongs to the Iojap/RsfS family.</text>
</comment>
<name>A0A2S9XC17_9BACT</name>
<proteinExistence type="inferred from homology"/>
<dbReference type="Proteomes" id="UP000238823">
    <property type="component" value="Unassembled WGS sequence"/>
</dbReference>
<accession>A0A2S9XC17</accession>